<dbReference type="Pfam" id="PF00293">
    <property type="entry name" value="NUDIX"/>
    <property type="match status" value="1"/>
</dbReference>
<comment type="similarity">
    <text evidence="3">Belongs to the Nudix hydrolase family. NudK subfamily.</text>
</comment>
<dbReference type="PANTHER" id="PTHR11839:SF18">
    <property type="entry name" value="NUDIX HYDROLASE DOMAIN-CONTAINING PROTEIN"/>
    <property type="match status" value="1"/>
</dbReference>
<dbReference type="PROSITE" id="PS51462">
    <property type="entry name" value="NUDIX"/>
    <property type="match status" value="1"/>
</dbReference>
<dbReference type="Proteomes" id="UP000284614">
    <property type="component" value="Unassembled WGS sequence"/>
</dbReference>
<dbReference type="Proteomes" id="UP000266644">
    <property type="component" value="Unassembled WGS sequence"/>
</dbReference>
<comment type="catalytic activity">
    <reaction evidence="1">
        <text>GDP-alpha-D-mannose + H2O = alpha-D-mannose 1-phosphate + GMP + 2 H(+)</text>
        <dbReference type="Rhea" id="RHEA:27978"/>
        <dbReference type="ChEBI" id="CHEBI:15377"/>
        <dbReference type="ChEBI" id="CHEBI:15378"/>
        <dbReference type="ChEBI" id="CHEBI:57527"/>
        <dbReference type="ChEBI" id="CHEBI:58115"/>
        <dbReference type="ChEBI" id="CHEBI:58409"/>
    </reaction>
</comment>
<dbReference type="InterPro" id="IPR000086">
    <property type="entry name" value="NUDIX_hydrolase_dom"/>
</dbReference>
<dbReference type="AlphaFoldDB" id="A0A081UFL2"/>
<reference evidence="11" key="1">
    <citation type="book" date="2014" name="THE 24TH EUROPEAN CONGRESS OF CLINICAL MICROBIOLOGY AND INFECTIOUS DISEASES" publisher="ECCMID 2014" city="Barcelona, Spain">
        <title>Identification of resistance genes in three multidrug-resistant Bacteroides fragilis isolates by whole genome sequencing.</title>
        <editorList>
            <person name="Unknown"/>
            <person name="A."/>
        </editorList>
        <authorList>
            <person name="Sydenham T.V."/>
            <person name="Hasman H."/>
            <person name="Wang M."/>
            <person name="Soki J."/>
            <person name="Nagy E."/>
            <person name="Justesen U.S."/>
        </authorList>
    </citation>
    <scope>NUCLEOTIDE SEQUENCE</scope>
    <source>
        <strain evidence="11">DCMSKEJBY0001B</strain>
    </source>
</reference>
<reference evidence="9" key="4">
    <citation type="submission" date="2022-12" db="EMBL/GenBank/DDBJ databases">
        <title>Development of a Multilocus Sequence Typing Scheme for Bacteroides fragilis Based on Whole Genome Sequencing Data and Clinical Application.</title>
        <authorList>
            <person name="Nielsen F.D."/>
            <person name="Justesen U.S."/>
        </authorList>
    </citation>
    <scope>NUCLEOTIDE SEQUENCE</scope>
    <source>
        <strain evidence="9">BF_AM_ODE_DK_2015_4</strain>
    </source>
</reference>
<feature type="domain" description="Nudix hydrolase" evidence="8">
    <location>
        <begin position="44"/>
        <end position="174"/>
    </location>
</feature>
<sequence>METKDEAWQVVSSKYLFRRPWLTVRCDDMLLPNGNHIPEYYILEYPDWVNTIAITREGKFVFVRQFRPGIGKQLYELCAGVCEKEDASPLVSAQRELLEETGYGNGNWQEYMVISANPSTHTNLTHCFLATDVERVDIQHLEDTESLTVHLLTFEEVQELLKSNQIIQALHAAPLWKYVAEQKQMK</sequence>
<evidence type="ECO:0000256" key="2">
    <source>
        <dbReference type="ARBA" id="ARBA00001946"/>
    </source>
</evidence>
<protein>
    <recommendedName>
        <fullName evidence="4">GDP-mannose pyrophosphatase</fullName>
    </recommendedName>
    <alternativeName>
        <fullName evidence="6">GDP-mannose hydrolase</fullName>
    </alternativeName>
    <alternativeName>
        <fullName evidence="7">GDPMK</fullName>
    </alternativeName>
</protein>
<accession>A0A081UFL2</accession>
<evidence type="ECO:0000313" key="15">
    <source>
        <dbReference type="Proteomes" id="UP000036847"/>
    </source>
</evidence>
<reference evidence="16 17" key="2">
    <citation type="submission" date="2018-08" db="EMBL/GenBank/DDBJ databases">
        <title>A genome reference for cultivated species of the human gut microbiota.</title>
        <authorList>
            <person name="Zou Y."/>
            <person name="Xue W."/>
            <person name="Luo G."/>
        </authorList>
    </citation>
    <scope>NUCLEOTIDE SEQUENCE [LARGE SCALE GENOMIC DNA]</scope>
    <source>
        <strain evidence="13 16">AM18-6</strain>
        <strain evidence="12 17">OF01-1</strain>
    </source>
</reference>
<reference evidence="14 15" key="3">
    <citation type="submission" date="2019-03" db="EMBL/GenBank/DDBJ databases">
        <title>Complete genome assembly of MDR B. fragilis.</title>
        <authorList>
            <person name="Sydenham T.V."/>
            <person name="Hasman H."/>
            <person name="Justesen U.S."/>
        </authorList>
    </citation>
    <scope>NUCLEOTIDE SEQUENCE [LARGE SCALE GENOMIC DNA]</scope>
    <source>
        <strain evidence="10 14">DCMOUH0067B</strain>
        <strain evidence="11 15">DCMSKEJBY0001B</strain>
    </source>
</reference>
<evidence type="ECO:0000313" key="13">
    <source>
        <dbReference type="EMBL" id="RHH10199.1"/>
    </source>
</evidence>
<keyword evidence="5 12" id="KW-0378">Hydrolase</keyword>
<evidence type="ECO:0000256" key="5">
    <source>
        <dbReference type="ARBA" id="ARBA00022801"/>
    </source>
</evidence>
<evidence type="ECO:0000313" key="17">
    <source>
        <dbReference type="Proteomes" id="UP000284614"/>
    </source>
</evidence>
<evidence type="ECO:0000256" key="7">
    <source>
        <dbReference type="ARBA" id="ARBA00032272"/>
    </source>
</evidence>
<dbReference type="EMBL" id="QRJE01000019">
    <property type="protein sequence ID" value="RHH10199.1"/>
    <property type="molecule type" value="Genomic_DNA"/>
</dbReference>
<dbReference type="Proteomes" id="UP000036847">
    <property type="component" value="Chromosome"/>
</dbReference>
<dbReference type="GO" id="GO:0005829">
    <property type="term" value="C:cytosol"/>
    <property type="evidence" value="ECO:0007669"/>
    <property type="project" value="TreeGrafter"/>
</dbReference>
<dbReference type="OrthoDB" id="9806150at2"/>
<dbReference type="EMBL" id="QSDG01000028">
    <property type="protein sequence ID" value="RGY64674.1"/>
    <property type="molecule type" value="Genomic_DNA"/>
</dbReference>
<dbReference type="CDD" id="cd03424">
    <property type="entry name" value="NUDIX_ADPRase_Nudt5_UGPPase_Nudt14"/>
    <property type="match status" value="1"/>
</dbReference>
<dbReference type="EMBL" id="CP036553">
    <property type="protein sequence ID" value="QCQ34979.1"/>
    <property type="molecule type" value="Genomic_DNA"/>
</dbReference>
<evidence type="ECO:0000256" key="3">
    <source>
        <dbReference type="ARBA" id="ARBA00007275"/>
    </source>
</evidence>
<dbReference type="Proteomes" id="UP000028294">
    <property type="component" value="Chromosome"/>
</dbReference>
<comment type="cofactor">
    <cofactor evidence="2">
        <name>Mg(2+)</name>
        <dbReference type="ChEBI" id="CHEBI:18420"/>
    </cofactor>
</comment>
<dbReference type="PANTHER" id="PTHR11839">
    <property type="entry name" value="UDP/ADP-SUGAR PYROPHOSPHATASE"/>
    <property type="match status" value="1"/>
</dbReference>
<proteinExistence type="inferred from homology"/>
<evidence type="ECO:0000313" key="9">
    <source>
        <dbReference type="EMBL" id="MCZ2689748.1"/>
    </source>
</evidence>
<dbReference type="InterPro" id="IPR015797">
    <property type="entry name" value="NUDIX_hydrolase-like_dom_sf"/>
</dbReference>
<dbReference type="GO" id="GO:0016787">
    <property type="term" value="F:hydrolase activity"/>
    <property type="evidence" value="ECO:0007669"/>
    <property type="project" value="UniProtKB-KW"/>
</dbReference>
<evidence type="ECO:0000256" key="1">
    <source>
        <dbReference type="ARBA" id="ARBA00000847"/>
    </source>
</evidence>
<dbReference type="Gene3D" id="3.90.79.10">
    <property type="entry name" value="Nucleoside Triphosphate Pyrophosphohydrolase"/>
    <property type="match status" value="1"/>
</dbReference>
<evidence type="ECO:0000313" key="16">
    <source>
        <dbReference type="Proteomes" id="UP000266644"/>
    </source>
</evidence>
<dbReference type="GO" id="GO:0006753">
    <property type="term" value="P:nucleoside phosphate metabolic process"/>
    <property type="evidence" value="ECO:0007669"/>
    <property type="project" value="TreeGrafter"/>
</dbReference>
<dbReference type="RefSeq" id="WP_005811532.1">
    <property type="nucleotide sequence ID" value="NZ_CABJEQ010000008.1"/>
</dbReference>
<evidence type="ECO:0000313" key="12">
    <source>
        <dbReference type="EMBL" id="RGY64674.1"/>
    </source>
</evidence>
<evidence type="ECO:0000313" key="11">
    <source>
        <dbReference type="EMBL" id="QCQ43834.1"/>
    </source>
</evidence>
<organism evidence="12 17">
    <name type="scientific">Bacteroides fragilis</name>
    <dbReference type="NCBI Taxonomy" id="817"/>
    <lineage>
        <taxon>Bacteria</taxon>
        <taxon>Pseudomonadati</taxon>
        <taxon>Bacteroidota</taxon>
        <taxon>Bacteroidia</taxon>
        <taxon>Bacteroidales</taxon>
        <taxon>Bacteroidaceae</taxon>
        <taxon>Bacteroides</taxon>
    </lineage>
</organism>
<gene>
    <name evidence="13" type="ORF">DW228_12475</name>
    <name evidence="12" type="ORF">DXA27_21315</name>
    <name evidence="11" type="ORF">EC80_002645</name>
    <name evidence="10" type="ORF">IA74_002075</name>
    <name evidence="9" type="ORF">O1433_19815</name>
</gene>
<evidence type="ECO:0000313" key="10">
    <source>
        <dbReference type="EMBL" id="QCQ34979.1"/>
    </source>
</evidence>
<evidence type="ECO:0000256" key="4">
    <source>
        <dbReference type="ARBA" id="ARBA00016377"/>
    </source>
</evidence>
<dbReference type="GO" id="GO:0019693">
    <property type="term" value="P:ribose phosphate metabolic process"/>
    <property type="evidence" value="ECO:0007669"/>
    <property type="project" value="TreeGrafter"/>
</dbReference>
<dbReference type="SUPFAM" id="SSF55811">
    <property type="entry name" value="Nudix"/>
    <property type="match status" value="1"/>
</dbReference>
<evidence type="ECO:0000259" key="8">
    <source>
        <dbReference type="PROSITE" id="PS51462"/>
    </source>
</evidence>
<dbReference type="EMBL" id="JAPTZU010000017">
    <property type="protein sequence ID" value="MCZ2689748.1"/>
    <property type="molecule type" value="Genomic_DNA"/>
</dbReference>
<evidence type="ECO:0000256" key="6">
    <source>
        <dbReference type="ARBA" id="ARBA00032162"/>
    </source>
</evidence>
<name>A0A081UFL2_BACFG</name>
<dbReference type="Proteomes" id="UP001079672">
    <property type="component" value="Unassembled WGS sequence"/>
</dbReference>
<evidence type="ECO:0000313" key="14">
    <source>
        <dbReference type="Proteomes" id="UP000028294"/>
    </source>
</evidence>
<dbReference type="EMBL" id="CP036546">
    <property type="protein sequence ID" value="QCQ43834.1"/>
    <property type="molecule type" value="Genomic_DNA"/>
</dbReference>